<dbReference type="SUPFAM" id="SSF48179">
    <property type="entry name" value="6-phosphogluconate dehydrogenase C-terminal domain-like"/>
    <property type="match status" value="1"/>
</dbReference>
<keyword evidence="7 11" id="KW-0521">NADP</keyword>
<evidence type="ECO:0000256" key="1">
    <source>
        <dbReference type="ARBA" id="ARBA00002919"/>
    </source>
</evidence>
<proteinExistence type="inferred from homology"/>
<evidence type="ECO:0000256" key="7">
    <source>
        <dbReference type="ARBA" id="ARBA00022857"/>
    </source>
</evidence>
<dbReference type="GO" id="GO:0008677">
    <property type="term" value="F:2-dehydropantoate 2-reductase activity"/>
    <property type="evidence" value="ECO:0007669"/>
    <property type="project" value="UniProtKB-EC"/>
</dbReference>
<evidence type="ECO:0000256" key="5">
    <source>
        <dbReference type="ARBA" id="ARBA00019465"/>
    </source>
</evidence>
<dbReference type="PANTHER" id="PTHR21708:SF26">
    <property type="entry name" value="2-DEHYDROPANTOATE 2-REDUCTASE"/>
    <property type="match status" value="1"/>
</dbReference>
<keyword evidence="6 11" id="KW-0566">Pantothenate biosynthesis</keyword>
<comment type="similarity">
    <text evidence="3 11">Belongs to the ketopantoate reductase family.</text>
</comment>
<comment type="function">
    <text evidence="1 11">Catalyzes the NADPH-dependent reduction of ketopantoate into pantoic acid.</text>
</comment>
<evidence type="ECO:0000256" key="6">
    <source>
        <dbReference type="ARBA" id="ARBA00022655"/>
    </source>
</evidence>
<dbReference type="InterPro" id="IPR013328">
    <property type="entry name" value="6PGD_dom2"/>
</dbReference>
<evidence type="ECO:0000256" key="11">
    <source>
        <dbReference type="RuleBase" id="RU362068"/>
    </source>
</evidence>
<dbReference type="PANTHER" id="PTHR21708">
    <property type="entry name" value="PROBABLE 2-DEHYDROPANTOATE 2-REDUCTASE"/>
    <property type="match status" value="1"/>
</dbReference>
<accession>A0AB39VRX4</accession>
<evidence type="ECO:0000259" key="13">
    <source>
        <dbReference type="Pfam" id="PF08546"/>
    </source>
</evidence>
<name>A0AB39VRX4_9GAMM</name>
<dbReference type="FunFam" id="1.10.1040.10:FF:000017">
    <property type="entry name" value="2-dehydropantoate 2-reductase"/>
    <property type="match status" value="1"/>
</dbReference>
<feature type="domain" description="Ketopantoate reductase N-terminal" evidence="12">
    <location>
        <begin position="3"/>
        <end position="151"/>
    </location>
</feature>
<keyword evidence="8 11" id="KW-0560">Oxidoreductase</keyword>
<evidence type="ECO:0000256" key="3">
    <source>
        <dbReference type="ARBA" id="ARBA00007870"/>
    </source>
</evidence>
<dbReference type="Pfam" id="PF02558">
    <property type="entry name" value="ApbA"/>
    <property type="match status" value="1"/>
</dbReference>
<dbReference type="InterPro" id="IPR013752">
    <property type="entry name" value="KPA_reductase"/>
</dbReference>
<dbReference type="InterPro" id="IPR051402">
    <property type="entry name" value="KPR-Related"/>
</dbReference>
<dbReference type="InterPro" id="IPR013332">
    <property type="entry name" value="KPR_N"/>
</dbReference>
<dbReference type="InterPro" id="IPR003710">
    <property type="entry name" value="ApbA"/>
</dbReference>
<evidence type="ECO:0000256" key="8">
    <source>
        <dbReference type="ARBA" id="ARBA00023002"/>
    </source>
</evidence>
<evidence type="ECO:0000313" key="14">
    <source>
        <dbReference type="EMBL" id="XDU72704.1"/>
    </source>
</evidence>
<organism evidence="14">
    <name type="scientific">Rouxiella sp. WC2420</name>
    <dbReference type="NCBI Taxonomy" id="3234145"/>
    <lineage>
        <taxon>Bacteria</taxon>
        <taxon>Pseudomonadati</taxon>
        <taxon>Pseudomonadota</taxon>
        <taxon>Gammaproteobacteria</taxon>
        <taxon>Enterobacterales</taxon>
        <taxon>Yersiniaceae</taxon>
        <taxon>Rouxiella</taxon>
    </lineage>
</organism>
<dbReference type="GO" id="GO:0015940">
    <property type="term" value="P:pantothenate biosynthetic process"/>
    <property type="evidence" value="ECO:0007669"/>
    <property type="project" value="UniProtKB-KW"/>
</dbReference>
<dbReference type="InterPro" id="IPR036291">
    <property type="entry name" value="NAD(P)-bd_dom_sf"/>
</dbReference>
<dbReference type="Pfam" id="PF08546">
    <property type="entry name" value="ApbA_C"/>
    <property type="match status" value="1"/>
</dbReference>
<evidence type="ECO:0000259" key="12">
    <source>
        <dbReference type="Pfam" id="PF02558"/>
    </source>
</evidence>
<dbReference type="Gene3D" id="1.10.1040.10">
    <property type="entry name" value="N-(1-d-carboxylethyl)-l-norvaline Dehydrogenase, domain 2"/>
    <property type="match status" value="1"/>
</dbReference>
<dbReference type="RefSeq" id="WP_369789416.1">
    <property type="nucleotide sequence ID" value="NZ_CP165628.1"/>
</dbReference>
<sequence>MRILVVGAGATGGYFGARLVQAGKDVTFLVREKRAEALKKSGLRVEAKNESFTIQPKLVLASELNQTYDVIILTVKGFSLEAVLEEFAPAVGAQTLIIPVLNGMRHLEIIQQRFGKERALGGLCRINATLDEQGQVHQMTALNELIYGEVNGERSERATKLDAELQVAGISARLSDDIISEMWEKWLFLASVGGIACLMRGNIGQVARAEGGVEFIEAFVHEMVSIVVAGGYQERASITANIIKELSQKDSIQTTSMYRDMIKGLPVEADQILGDLVAIAKKAGLTTPLVNAAYSHMSVYQESIEKE</sequence>
<evidence type="ECO:0000256" key="2">
    <source>
        <dbReference type="ARBA" id="ARBA00004994"/>
    </source>
</evidence>
<dbReference type="AlphaFoldDB" id="A0AB39VRX4"/>
<dbReference type="EC" id="1.1.1.169" evidence="4 11"/>
<evidence type="ECO:0000256" key="4">
    <source>
        <dbReference type="ARBA" id="ARBA00013014"/>
    </source>
</evidence>
<dbReference type="GO" id="GO:0005737">
    <property type="term" value="C:cytoplasm"/>
    <property type="evidence" value="ECO:0007669"/>
    <property type="project" value="TreeGrafter"/>
</dbReference>
<comment type="catalytic activity">
    <reaction evidence="10 11">
        <text>(R)-pantoate + NADP(+) = 2-dehydropantoate + NADPH + H(+)</text>
        <dbReference type="Rhea" id="RHEA:16233"/>
        <dbReference type="ChEBI" id="CHEBI:11561"/>
        <dbReference type="ChEBI" id="CHEBI:15378"/>
        <dbReference type="ChEBI" id="CHEBI:15980"/>
        <dbReference type="ChEBI" id="CHEBI:57783"/>
        <dbReference type="ChEBI" id="CHEBI:58349"/>
        <dbReference type="EC" id="1.1.1.169"/>
    </reaction>
</comment>
<protein>
    <recommendedName>
        <fullName evidence="5 11">2-dehydropantoate 2-reductase</fullName>
        <ecNumber evidence="4 11">1.1.1.169</ecNumber>
    </recommendedName>
    <alternativeName>
        <fullName evidence="9 11">Ketopantoate reductase</fullName>
    </alternativeName>
</protein>
<gene>
    <name evidence="14" type="ORF">AB3G37_00815</name>
</gene>
<dbReference type="InterPro" id="IPR008927">
    <property type="entry name" value="6-PGluconate_DH-like_C_sf"/>
</dbReference>
<dbReference type="SUPFAM" id="SSF51735">
    <property type="entry name" value="NAD(P)-binding Rossmann-fold domains"/>
    <property type="match status" value="1"/>
</dbReference>
<reference evidence="14" key="1">
    <citation type="submission" date="2024-07" db="EMBL/GenBank/DDBJ databases">
        <authorList>
            <person name="Biller S.J."/>
        </authorList>
    </citation>
    <scope>NUCLEOTIDE SEQUENCE</scope>
    <source>
        <strain evidence="14">WC2420</strain>
    </source>
</reference>
<dbReference type="EMBL" id="CP165628">
    <property type="protein sequence ID" value="XDU72704.1"/>
    <property type="molecule type" value="Genomic_DNA"/>
</dbReference>
<comment type="pathway">
    <text evidence="2 11">Cofactor biosynthesis; (R)-pantothenate biosynthesis; (R)-pantoate from 3-methyl-2-oxobutanoate: step 2/2.</text>
</comment>
<evidence type="ECO:0000256" key="10">
    <source>
        <dbReference type="ARBA" id="ARBA00048793"/>
    </source>
</evidence>
<feature type="domain" description="Ketopantoate reductase C-terminal" evidence="13">
    <location>
        <begin position="177"/>
        <end position="300"/>
    </location>
</feature>
<dbReference type="FunFam" id="3.40.50.720:FF:000307">
    <property type="entry name" value="2-dehydropantoate 2-reductase"/>
    <property type="match status" value="1"/>
</dbReference>
<evidence type="ECO:0000256" key="9">
    <source>
        <dbReference type="ARBA" id="ARBA00032024"/>
    </source>
</evidence>
<dbReference type="Gene3D" id="3.40.50.720">
    <property type="entry name" value="NAD(P)-binding Rossmann-like Domain"/>
    <property type="match status" value="1"/>
</dbReference>
<dbReference type="NCBIfam" id="TIGR00745">
    <property type="entry name" value="apbA_panE"/>
    <property type="match status" value="1"/>
</dbReference>